<dbReference type="KEGG" id="ftj:FTUN_1799"/>
<dbReference type="KEGG" id="ftj:FTUN_1954"/>
<evidence type="ECO:0000313" key="5">
    <source>
        <dbReference type="EMBL" id="QJW94434.1"/>
    </source>
</evidence>
<dbReference type="EMBL" id="CP053452">
    <property type="protein sequence ID" value="QJW93009.1"/>
    <property type="molecule type" value="Genomic_DNA"/>
</dbReference>
<dbReference type="KEGG" id="ftj:FTUN_5323"/>
<evidence type="ECO:0000313" key="18">
    <source>
        <dbReference type="Proteomes" id="UP000503447"/>
    </source>
</evidence>
<evidence type="ECO:0000313" key="1">
    <source>
        <dbReference type="EMBL" id="QJW92781.1"/>
    </source>
</evidence>
<dbReference type="EMBL" id="CP053452">
    <property type="protein sequence ID" value="QJW92790.1"/>
    <property type="molecule type" value="Genomic_DNA"/>
</dbReference>
<dbReference type="EMBL" id="CP053452">
    <property type="protein sequence ID" value="QJW99982.1"/>
    <property type="molecule type" value="Genomic_DNA"/>
</dbReference>
<dbReference type="KEGG" id="ftj:FTUN_0278"/>
<dbReference type="KEGG" id="ftj:FTUN_0287"/>
<dbReference type="KEGG" id="ftj:FTUN_8284"/>
<dbReference type="EMBL" id="CP053452">
    <property type="protein sequence ID" value="QJW97745.1"/>
    <property type="molecule type" value="Genomic_DNA"/>
</dbReference>
<evidence type="ECO:0000313" key="3">
    <source>
        <dbReference type="EMBL" id="QJW93009.1"/>
    </source>
</evidence>
<dbReference type="KEGG" id="ftj:FTUN_4900"/>
<evidence type="ECO:0000313" key="8">
    <source>
        <dbReference type="EMBL" id="QJW97330.1"/>
    </source>
</evidence>
<evidence type="ECO:0000313" key="14">
    <source>
        <dbReference type="EMBL" id="QJX00172.1"/>
    </source>
</evidence>
<accession>A0A6M5YLI2</accession>
<keyword evidence="18" id="KW-1185">Reference proteome</keyword>
<dbReference type="EMBL" id="CP053452">
    <property type="protein sequence ID" value="QJW96330.1"/>
    <property type="molecule type" value="Genomic_DNA"/>
</dbReference>
<evidence type="ECO:0000313" key="17">
    <source>
        <dbReference type="EMBL" id="QJX00774.1"/>
    </source>
</evidence>
<dbReference type="EMBL" id="CP053452">
    <property type="protein sequence ID" value="QJX00774.1"/>
    <property type="molecule type" value="Genomic_DNA"/>
</dbReference>
<protein>
    <recommendedName>
        <fullName evidence="19">IS1 family transposase</fullName>
    </recommendedName>
</protein>
<dbReference type="EMBL" id="CP053452">
    <property type="protein sequence ID" value="QJX00176.1"/>
    <property type="molecule type" value="Genomic_DNA"/>
</dbReference>
<gene>
    <name evidence="1" type="ORF">FTUN_0278</name>
    <name evidence="2" type="ORF">FTUN_0287</name>
    <name evidence="3" type="ORF">FTUN_0509</name>
    <name evidence="4" type="ORF">FTUN_1799</name>
    <name evidence="5" type="ORF">FTUN_1954</name>
    <name evidence="6" type="ORF">FTUN_3715</name>
    <name evidence="7" type="ORF">FTUN_3887</name>
    <name evidence="8" type="ORF">FTUN_4900</name>
    <name evidence="9" type="ORF">FTUN_5323</name>
    <name evidence="10" type="ORF">FTUN_6178</name>
    <name evidence="11" type="ORF">FTUN_6462</name>
    <name evidence="12" type="ORF">FTUN_6523</name>
    <name evidence="13" type="ORF">FTUN_7605</name>
    <name evidence="14" type="ORF">FTUN_7796</name>
    <name evidence="15" type="ORF">FTUN_7800</name>
    <name evidence="16" type="ORF">FTUN_8284</name>
    <name evidence="17" type="ORF">FTUN_8412</name>
</gene>
<evidence type="ECO:0000313" key="4">
    <source>
        <dbReference type="EMBL" id="QJW94279.1"/>
    </source>
</evidence>
<evidence type="ECO:0000313" key="6">
    <source>
        <dbReference type="EMBL" id="QJW96159.1"/>
    </source>
</evidence>
<dbReference type="EMBL" id="CP053452">
    <property type="protein sequence ID" value="QJW96159.1"/>
    <property type="molecule type" value="Genomic_DNA"/>
</dbReference>
<evidence type="ECO:0000313" key="7">
    <source>
        <dbReference type="EMBL" id="QJW96330.1"/>
    </source>
</evidence>
<sequence length="124" mass="13797">MDDLSRFCCLNAHCPDHGKRNHGNLTVPARYGPNKTRVLRCRTCKARFSERKGTPLFDARLPAARVTAVLAHVAEGIGTRKTARLTGVHTNTVTRYIRRAGQHARALHDELVAFSPDDPRSAVR</sequence>
<dbReference type="EMBL" id="CP053452">
    <property type="protein sequence ID" value="QJW98867.1"/>
    <property type="molecule type" value="Genomic_DNA"/>
</dbReference>
<evidence type="ECO:0000313" key="10">
    <source>
        <dbReference type="EMBL" id="QJW98583.1"/>
    </source>
</evidence>
<dbReference type="EMBL" id="CP053452">
    <property type="protein sequence ID" value="QJW94434.1"/>
    <property type="molecule type" value="Genomic_DNA"/>
</dbReference>
<evidence type="ECO:0000313" key="11">
    <source>
        <dbReference type="EMBL" id="QJW98867.1"/>
    </source>
</evidence>
<evidence type="ECO:0000313" key="2">
    <source>
        <dbReference type="EMBL" id="QJW92790.1"/>
    </source>
</evidence>
<dbReference type="EMBL" id="CP053452">
    <property type="protein sequence ID" value="QJW92781.1"/>
    <property type="molecule type" value="Genomic_DNA"/>
</dbReference>
<dbReference type="KEGG" id="ftj:FTUN_6523"/>
<organism evidence="5 18">
    <name type="scientific">Frigoriglobus tundricola</name>
    <dbReference type="NCBI Taxonomy" id="2774151"/>
    <lineage>
        <taxon>Bacteria</taxon>
        <taxon>Pseudomonadati</taxon>
        <taxon>Planctomycetota</taxon>
        <taxon>Planctomycetia</taxon>
        <taxon>Gemmatales</taxon>
        <taxon>Gemmataceae</taxon>
        <taxon>Frigoriglobus</taxon>
    </lineage>
</organism>
<dbReference type="KEGG" id="ftj:FTUN_6178"/>
<dbReference type="KEGG" id="ftj:FTUN_7605"/>
<proteinExistence type="predicted"/>
<dbReference type="EMBL" id="CP053452">
    <property type="protein sequence ID" value="QJW98928.1"/>
    <property type="molecule type" value="Genomic_DNA"/>
</dbReference>
<evidence type="ECO:0000313" key="16">
    <source>
        <dbReference type="EMBL" id="QJX00652.1"/>
    </source>
</evidence>
<dbReference type="Proteomes" id="UP000503447">
    <property type="component" value="Chromosome"/>
</dbReference>
<reference evidence="18" key="1">
    <citation type="submission" date="2020-05" db="EMBL/GenBank/DDBJ databases">
        <title>Frigoriglobus tundricola gen. nov., sp. nov., a psychrotolerant cellulolytic planctomycete of the family Gemmataceae with two divergent copies of 16S rRNA gene.</title>
        <authorList>
            <person name="Kulichevskaya I.S."/>
            <person name="Ivanova A.A."/>
            <person name="Naumoff D.G."/>
            <person name="Beletsky A.V."/>
            <person name="Rijpstra W.I.C."/>
            <person name="Sinninghe Damste J.S."/>
            <person name="Mardanov A.V."/>
            <person name="Ravin N.V."/>
            <person name="Dedysh S.N."/>
        </authorList>
    </citation>
    <scope>NUCLEOTIDE SEQUENCE [LARGE SCALE GENOMIC DNA]</scope>
    <source>
        <strain evidence="1 18">PL17</strain>
    </source>
</reference>
<dbReference type="EMBL" id="CP053452">
    <property type="protein sequence ID" value="QJW98583.1"/>
    <property type="molecule type" value="Genomic_DNA"/>
</dbReference>
<name>A0A6M5YLI2_9BACT</name>
<evidence type="ECO:0000313" key="15">
    <source>
        <dbReference type="EMBL" id="QJX00176.1"/>
    </source>
</evidence>
<dbReference type="KEGG" id="ftj:FTUN_0509"/>
<evidence type="ECO:0000313" key="12">
    <source>
        <dbReference type="EMBL" id="QJW98928.1"/>
    </source>
</evidence>
<dbReference type="KEGG" id="ftj:FTUN_8412"/>
<dbReference type="EMBL" id="CP053452">
    <property type="protein sequence ID" value="QJX00172.1"/>
    <property type="molecule type" value="Genomic_DNA"/>
</dbReference>
<dbReference type="KEGG" id="ftj:FTUN_6462"/>
<dbReference type="RefSeq" id="WP_171469116.1">
    <property type="nucleotide sequence ID" value="NZ_CP053452.2"/>
</dbReference>
<dbReference type="AlphaFoldDB" id="A0A6M5YLI2"/>
<dbReference type="EMBL" id="CP053452">
    <property type="protein sequence ID" value="QJW97330.1"/>
    <property type="molecule type" value="Genomic_DNA"/>
</dbReference>
<dbReference type="KEGG" id="ftj:FTUN_7800"/>
<dbReference type="EMBL" id="CP053452">
    <property type="protein sequence ID" value="QJW94279.1"/>
    <property type="molecule type" value="Genomic_DNA"/>
</dbReference>
<dbReference type="KEGG" id="ftj:FTUN_3715"/>
<evidence type="ECO:0000313" key="9">
    <source>
        <dbReference type="EMBL" id="QJW97745.1"/>
    </source>
</evidence>
<evidence type="ECO:0000313" key="13">
    <source>
        <dbReference type="EMBL" id="QJW99982.1"/>
    </source>
</evidence>
<dbReference type="EMBL" id="CP053452">
    <property type="protein sequence ID" value="QJX00652.1"/>
    <property type="molecule type" value="Genomic_DNA"/>
</dbReference>
<evidence type="ECO:0008006" key="19">
    <source>
        <dbReference type="Google" id="ProtNLM"/>
    </source>
</evidence>
<dbReference type="KEGG" id="ftj:FTUN_7796"/>
<dbReference type="KEGG" id="ftj:FTUN_3887"/>
<reference evidence="5" key="2">
    <citation type="submission" date="2020-07" db="EMBL/GenBank/DDBJ databases">
        <title>Frigoriglobus tundricola gen. nov., sp. nov., a psychrotolerant cellulolytic planctomycete of the family Gemmataceae with two divergent copies of 16S rRNA gene.</title>
        <authorList>
            <person name="Kulichevskaya I.S."/>
            <person name="Ivanova A.A."/>
            <person name="Naumoff D.G."/>
            <person name="Beletsky A.V."/>
            <person name="Rijpstra W.I.C."/>
            <person name="Sinninghe Damste J.S."/>
            <person name="Mardanov A.V."/>
            <person name="Ravin N.V."/>
            <person name="Dedysh S.N."/>
        </authorList>
    </citation>
    <scope>NUCLEOTIDE SEQUENCE</scope>
    <source>
        <strain evidence="5 18">PL17</strain>
    </source>
</reference>